<dbReference type="Pfam" id="PF03178">
    <property type="entry name" value="CPSF_A"/>
    <property type="match status" value="1"/>
</dbReference>
<proteinExistence type="predicted"/>
<comment type="subcellular location">
    <subcellularLocation>
        <location evidence="1">Nucleus</location>
    </subcellularLocation>
</comment>
<keyword evidence="7" id="KW-1185">Reference proteome</keyword>
<sequence length="1134" mass="125516">MISVAERGGVHVRIDEKKSNYALMRTTHIPWPVVVVVLVGYVQREKDGGLELCGHCSQTHQCDTLLRGELHQSPDHNLIIGKCTRLEIHLLTALGLQLMLDVPVYGHIATLELFHSPGESKELLFLAFERDDFCVLQWDAEAGALVTLAVGDLANECHQPPDNEQNGIIDPDCRLIGLHSYDGKFKVIPIGCKGQLKEASNISLKELQVLDIKFLYGCSKPTIALLNKDNKDTRHLKTYEVQVEEFIEGTWFQNNLDNGAGLLIPIPLPLGGVIIIGEQTICNCNASAAFVEIPIQLSITTAYGMMGAHGSRYLLSDYDGILYCLILTHVRDSVFCLELEFLGETSAASTLTYLGNDVVYVGSSCGDSQLIKLKPQADSKGSHVEVLETFLNLAPIIDMCVVDLEHQGQAQVITCSGAFKDGSLRIVRNGIANHEQASVELQGMKGIWSLQASSHDKFDSFLVVSFITETRILAINADDELEETKIDGFDLKAETLFCCTAIHEQLVQITAGSIRLVDANTRRHLTEWIAPDPLVSINVATANSSQILVASGGGNLIYFEIGRGLLMETKRTKLDYEIACLDINPIGENHIGSNLVAVGVWTDVSIHVYAIPSLTLVAKESLGGEIIPRSVLFCSFEGIAYLLCALGDGHLFNFKLDISTGALSDRKKISLGSQPIMLQKFWTEKGMHVFAASDRSTVIHSSNKKLVYSNVNLKEVNHICPFNSSSFPESLAICKKGELIIGKFDDIQKLHIRTVPLGEQPRRISHQEKSHTFAICSAKYSCSSEIHYVHLISDQTFEIMSSYELRSYEEACSIISCSFSCDVNVYYCVGTAFVLPEDSEPSKGSILVFMVEDGKLQLVVGKDINGAVYNLNEVHGMLLAGVNHELQLYKWRIVENNFWELQFLVHHPLNMLALYMQSCGDFIVVGDLMKSMSLLTYKPGQGVIEEQAHDCNTNWMTAVEILEDGMYLGAETCYNLFTLRKSEDHAPTTDDDRGGGLQVVGRYHLGELVNRFRHGSLIIQLPDGEGNQVPTVVFGTVNGVIGLIASLPNEQFLFLQKLQQLLVKVIKGVGGFGHERWRSFHNHQKTMNAHNFLDGDLIESFLDLGRQNMENVANSLDVSVENLCTQIEELTRLH</sequence>
<evidence type="ECO:0008006" key="8">
    <source>
        <dbReference type="Google" id="ProtNLM"/>
    </source>
</evidence>
<dbReference type="InterPro" id="IPR036322">
    <property type="entry name" value="WD40_repeat_dom_sf"/>
</dbReference>
<dbReference type="InterPro" id="IPR018846">
    <property type="entry name" value="Beta-prop_RSE1/DDB1/CPSF1_1st"/>
</dbReference>
<reference evidence="6 7" key="1">
    <citation type="submission" date="2024-02" db="EMBL/GenBank/DDBJ databases">
        <authorList>
            <consortium name="ELIXIR-Norway"/>
            <consortium name="Elixir Norway"/>
        </authorList>
    </citation>
    <scope>NUCLEOTIDE SEQUENCE [LARGE SCALE GENOMIC DNA]</scope>
</reference>
<feature type="domain" description="RSE1/DDB1/CPSF1 second beta-propeller" evidence="5">
    <location>
        <begin position="434"/>
        <end position="743"/>
    </location>
</feature>
<dbReference type="EMBL" id="OZ019893">
    <property type="protein sequence ID" value="CAK9189400.1"/>
    <property type="molecule type" value="Genomic_DNA"/>
</dbReference>
<evidence type="ECO:0000256" key="1">
    <source>
        <dbReference type="ARBA" id="ARBA00004123"/>
    </source>
</evidence>
<keyword evidence="2" id="KW-0539">Nucleus</keyword>
<dbReference type="Gene3D" id="1.10.150.910">
    <property type="match status" value="1"/>
</dbReference>
<dbReference type="Pfam" id="PF10433">
    <property type="entry name" value="Beta-prop_RSE1_1st"/>
    <property type="match status" value="1"/>
</dbReference>
<feature type="domain" description="RSE1/DDB1/CPSF1 first beta-propeller" evidence="4">
    <location>
        <begin position="66"/>
        <end position="390"/>
    </location>
</feature>
<dbReference type="InterPro" id="IPR058543">
    <property type="entry name" value="Beta-prop_RSE1/DDB1/CPSF1_2nd"/>
</dbReference>
<dbReference type="Proteomes" id="UP001497512">
    <property type="component" value="Chromosome 1"/>
</dbReference>
<evidence type="ECO:0000313" key="7">
    <source>
        <dbReference type="Proteomes" id="UP001497512"/>
    </source>
</evidence>
<protein>
    <recommendedName>
        <fullName evidence="8">DNA damage-binding protein 1</fullName>
    </recommendedName>
</protein>
<accession>A0ABP0T7B6</accession>
<evidence type="ECO:0000259" key="3">
    <source>
        <dbReference type="Pfam" id="PF03178"/>
    </source>
</evidence>
<evidence type="ECO:0000259" key="4">
    <source>
        <dbReference type="Pfam" id="PF10433"/>
    </source>
</evidence>
<gene>
    <name evidence="6" type="ORF">CSSPTR1EN2_LOCUS51</name>
</gene>
<dbReference type="Gene3D" id="2.130.10.10">
    <property type="entry name" value="YVTN repeat-like/Quinoprotein amine dehydrogenase"/>
    <property type="match status" value="3"/>
</dbReference>
<dbReference type="SUPFAM" id="SSF50978">
    <property type="entry name" value="WD40 repeat-like"/>
    <property type="match status" value="1"/>
</dbReference>
<evidence type="ECO:0000259" key="5">
    <source>
        <dbReference type="Pfam" id="PF23726"/>
    </source>
</evidence>
<dbReference type="InterPro" id="IPR050358">
    <property type="entry name" value="RSE1/DDB1/CFT1"/>
</dbReference>
<feature type="domain" description="RSE1/DDB1/CPSF1 C-terminal" evidence="3">
    <location>
        <begin position="788"/>
        <end position="1103"/>
    </location>
</feature>
<evidence type="ECO:0000256" key="2">
    <source>
        <dbReference type="ARBA" id="ARBA00023242"/>
    </source>
</evidence>
<dbReference type="PANTHER" id="PTHR10644">
    <property type="entry name" value="DNA REPAIR/RNA PROCESSING CPSF FAMILY"/>
    <property type="match status" value="1"/>
</dbReference>
<dbReference type="InterPro" id="IPR015943">
    <property type="entry name" value="WD40/YVTN_repeat-like_dom_sf"/>
</dbReference>
<name>A0ABP0T7B6_9BRYO</name>
<organism evidence="6 7">
    <name type="scientific">Sphagnum troendelagicum</name>
    <dbReference type="NCBI Taxonomy" id="128251"/>
    <lineage>
        <taxon>Eukaryota</taxon>
        <taxon>Viridiplantae</taxon>
        <taxon>Streptophyta</taxon>
        <taxon>Embryophyta</taxon>
        <taxon>Bryophyta</taxon>
        <taxon>Sphagnophytina</taxon>
        <taxon>Sphagnopsida</taxon>
        <taxon>Sphagnales</taxon>
        <taxon>Sphagnaceae</taxon>
        <taxon>Sphagnum</taxon>
    </lineage>
</organism>
<evidence type="ECO:0000313" key="6">
    <source>
        <dbReference type="EMBL" id="CAK9189400.1"/>
    </source>
</evidence>
<dbReference type="Pfam" id="PF23726">
    <property type="entry name" value="Beta-prop_RSE1_2nd"/>
    <property type="match status" value="1"/>
</dbReference>
<dbReference type="InterPro" id="IPR004871">
    <property type="entry name" value="RSE1/DDB1/CPSF1_C"/>
</dbReference>